<comment type="caution">
    <text evidence="3">The sequence shown here is derived from an EMBL/GenBank/DDBJ whole genome shotgun (WGS) entry which is preliminary data.</text>
</comment>
<evidence type="ECO:0000256" key="2">
    <source>
        <dbReference type="SAM" id="SignalP"/>
    </source>
</evidence>
<keyword evidence="1" id="KW-0812">Transmembrane</keyword>
<keyword evidence="1" id="KW-0472">Membrane</keyword>
<gene>
    <name evidence="3" type="ORF">RDWZM_000329</name>
</gene>
<evidence type="ECO:0000256" key="1">
    <source>
        <dbReference type="SAM" id="Phobius"/>
    </source>
</evidence>
<keyword evidence="4" id="KW-1185">Reference proteome</keyword>
<feature type="transmembrane region" description="Helical" evidence="1">
    <location>
        <begin position="291"/>
        <end position="315"/>
    </location>
</feature>
<keyword evidence="2" id="KW-0732">Signal</keyword>
<reference evidence="3" key="1">
    <citation type="submission" date="2022-12" db="EMBL/GenBank/DDBJ databases">
        <title>Genome assemblies of Blomia tropicalis.</title>
        <authorList>
            <person name="Cui Y."/>
        </authorList>
    </citation>
    <scope>NUCLEOTIDE SEQUENCE</scope>
    <source>
        <tissue evidence="3">Adult mites</tissue>
    </source>
</reference>
<dbReference type="AlphaFoldDB" id="A0A9Q0RPG6"/>
<protein>
    <submittedName>
        <fullName evidence="3">Uncharacterized protein</fullName>
    </submittedName>
</protein>
<keyword evidence="1" id="KW-1133">Transmembrane helix</keyword>
<proteinExistence type="predicted"/>
<accession>A0A9Q0RPG6</accession>
<sequence>MFRLTMFSLCFTLAIVDGTWIGSFHDSTIGIELQMLCNKTLNQKMIKLVLIENNSSNELLIKNETYQIDTYLNQLNCPFELFTDMTAVIQSEEYFRYNMVQVIIKIDTPNYTTFLNLLQPLSSLYDQCSFCSPLIIIVNVPISTIAHWTHLAFDRLNNTFRSEIYSLTTRDQWSKVYVRPTSSGCRLLNSVVVPNSTNDLKMFSIPFNRCDLNSTMLNVAVNNIFPYCSIRTDDANGRPIPHYFSVEISLLNMLQDRYNFRSNMIDARQQWGVKKNGVKSMTNDTKISIRIIYGTMMFAALILTTIYCSIFYSTLTIPAQGKMIDTLDHLKRAAETDSHYILVNSGSYLLPLFLKSSSENALYQTIGQHLNRTKKTMVSADRNEVNQVESNSKNIAIASRLKLFVQRHAYARKPLHIASEMIAIDIVAAMLPKRSLLNLPFNHM</sequence>
<feature type="signal peptide" evidence="2">
    <location>
        <begin position="1"/>
        <end position="18"/>
    </location>
</feature>
<feature type="chain" id="PRO_5040507022" evidence="2">
    <location>
        <begin position="19"/>
        <end position="444"/>
    </location>
</feature>
<name>A0A9Q0RPG6_BLOTA</name>
<dbReference type="Proteomes" id="UP001142055">
    <property type="component" value="Chromosome 1"/>
</dbReference>
<organism evidence="3 4">
    <name type="scientific">Blomia tropicalis</name>
    <name type="common">Mite</name>
    <dbReference type="NCBI Taxonomy" id="40697"/>
    <lineage>
        <taxon>Eukaryota</taxon>
        <taxon>Metazoa</taxon>
        <taxon>Ecdysozoa</taxon>
        <taxon>Arthropoda</taxon>
        <taxon>Chelicerata</taxon>
        <taxon>Arachnida</taxon>
        <taxon>Acari</taxon>
        <taxon>Acariformes</taxon>
        <taxon>Sarcoptiformes</taxon>
        <taxon>Astigmata</taxon>
        <taxon>Glycyphagoidea</taxon>
        <taxon>Echimyopodidae</taxon>
        <taxon>Blomia</taxon>
    </lineage>
</organism>
<dbReference type="EMBL" id="JAPWDV010000001">
    <property type="protein sequence ID" value="KAJ6221784.1"/>
    <property type="molecule type" value="Genomic_DNA"/>
</dbReference>
<evidence type="ECO:0000313" key="3">
    <source>
        <dbReference type="EMBL" id="KAJ6221784.1"/>
    </source>
</evidence>
<evidence type="ECO:0000313" key="4">
    <source>
        <dbReference type="Proteomes" id="UP001142055"/>
    </source>
</evidence>